<reference evidence="2" key="1">
    <citation type="submission" date="2022-11" db="UniProtKB">
        <authorList>
            <consortium name="WormBaseParasite"/>
        </authorList>
    </citation>
    <scope>IDENTIFICATION</scope>
</reference>
<organism evidence="1 2">
    <name type="scientific">Panagrolaimus sp. PS1159</name>
    <dbReference type="NCBI Taxonomy" id="55785"/>
    <lineage>
        <taxon>Eukaryota</taxon>
        <taxon>Metazoa</taxon>
        <taxon>Ecdysozoa</taxon>
        <taxon>Nematoda</taxon>
        <taxon>Chromadorea</taxon>
        <taxon>Rhabditida</taxon>
        <taxon>Tylenchina</taxon>
        <taxon>Panagrolaimomorpha</taxon>
        <taxon>Panagrolaimoidea</taxon>
        <taxon>Panagrolaimidae</taxon>
        <taxon>Panagrolaimus</taxon>
    </lineage>
</organism>
<evidence type="ECO:0000313" key="1">
    <source>
        <dbReference type="Proteomes" id="UP000887580"/>
    </source>
</evidence>
<dbReference type="WBParaSite" id="PS1159_v2.g11265.t1">
    <property type="protein sequence ID" value="PS1159_v2.g11265.t1"/>
    <property type="gene ID" value="PS1159_v2.g11265"/>
</dbReference>
<proteinExistence type="predicted"/>
<protein>
    <submittedName>
        <fullName evidence="2">Uncharacterized protein</fullName>
    </submittedName>
</protein>
<name>A0AC35EW90_9BILA</name>
<dbReference type="Proteomes" id="UP000887580">
    <property type="component" value="Unplaced"/>
</dbReference>
<sequence>MVVKYLENDGGNVVLSNDSGIKIYNDKYENLPKPLWITTLFFVHDIEDSKLASKLLSKVAYCKVKELDLENQILNLNEFKMVVGSTDSALTDFEFRNSIVKSGDGTILSTEEILKLLPKLKYFNW</sequence>
<accession>A0AC35EW90</accession>
<evidence type="ECO:0000313" key="2">
    <source>
        <dbReference type="WBParaSite" id="PS1159_v2.g11265.t1"/>
    </source>
</evidence>